<feature type="region of interest" description="Disordered" evidence="1">
    <location>
        <begin position="1"/>
        <end position="31"/>
    </location>
</feature>
<evidence type="ECO:0000313" key="3">
    <source>
        <dbReference type="Proteomes" id="UP000032180"/>
    </source>
</evidence>
<protein>
    <submittedName>
        <fullName evidence="2">Uncharacterized protein</fullName>
    </submittedName>
</protein>
<dbReference type="EnsemblPlants" id="LPERR01G03020.1">
    <property type="protein sequence ID" value="LPERR01G03020.1"/>
    <property type="gene ID" value="LPERR01G03020"/>
</dbReference>
<keyword evidence="3" id="KW-1185">Reference proteome</keyword>
<dbReference type="Proteomes" id="UP000032180">
    <property type="component" value="Chromosome 1"/>
</dbReference>
<organism evidence="2 3">
    <name type="scientific">Leersia perrieri</name>
    <dbReference type="NCBI Taxonomy" id="77586"/>
    <lineage>
        <taxon>Eukaryota</taxon>
        <taxon>Viridiplantae</taxon>
        <taxon>Streptophyta</taxon>
        <taxon>Embryophyta</taxon>
        <taxon>Tracheophyta</taxon>
        <taxon>Spermatophyta</taxon>
        <taxon>Magnoliopsida</taxon>
        <taxon>Liliopsida</taxon>
        <taxon>Poales</taxon>
        <taxon>Poaceae</taxon>
        <taxon>BOP clade</taxon>
        <taxon>Oryzoideae</taxon>
        <taxon>Oryzeae</taxon>
        <taxon>Oryzinae</taxon>
        <taxon>Leersia</taxon>
    </lineage>
</organism>
<sequence length="85" mass="9146">MAEALPAQRRYEEAGSGGGACGVEDEREEARKQTWLCRRRVRRTGGRGEAGRRGGGRGVVEDVSEELNHAAGVEFGSPACRNTKS</sequence>
<dbReference type="AlphaFoldDB" id="A0A0D9UWU1"/>
<reference evidence="2" key="3">
    <citation type="submission" date="2015-04" db="UniProtKB">
        <authorList>
            <consortium name="EnsemblPlants"/>
        </authorList>
    </citation>
    <scope>IDENTIFICATION</scope>
</reference>
<proteinExistence type="predicted"/>
<dbReference type="Gramene" id="LPERR01G03020.1">
    <property type="protein sequence ID" value="LPERR01G03020.1"/>
    <property type="gene ID" value="LPERR01G03020"/>
</dbReference>
<evidence type="ECO:0000256" key="1">
    <source>
        <dbReference type="SAM" id="MobiDB-lite"/>
    </source>
</evidence>
<name>A0A0D9UWU1_9ORYZ</name>
<reference evidence="3" key="2">
    <citation type="submission" date="2013-12" db="EMBL/GenBank/DDBJ databases">
        <authorList>
            <person name="Yu Y."/>
            <person name="Lee S."/>
            <person name="de Baynast K."/>
            <person name="Wissotski M."/>
            <person name="Liu L."/>
            <person name="Talag J."/>
            <person name="Goicoechea J."/>
            <person name="Angelova A."/>
            <person name="Jetty R."/>
            <person name="Kudrna D."/>
            <person name="Golser W."/>
            <person name="Rivera L."/>
            <person name="Zhang J."/>
            <person name="Wing R."/>
        </authorList>
    </citation>
    <scope>NUCLEOTIDE SEQUENCE</scope>
</reference>
<reference evidence="2 3" key="1">
    <citation type="submission" date="2012-08" db="EMBL/GenBank/DDBJ databases">
        <title>Oryza genome evolution.</title>
        <authorList>
            <person name="Wing R.A."/>
        </authorList>
    </citation>
    <scope>NUCLEOTIDE SEQUENCE</scope>
</reference>
<accession>A0A0D9UWU1</accession>
<evidence type="ECO:0000313" key="2">
    <source>
        <dbReference type="EnsemblPlants" id="LPERR01G03020.1"/>
    </source>
</evidence>
<dbReference type="HOGENOM" id="CLU_2515888_0_0_1"/>